<dbReference type="Pfam" id="PF00270">
    <property type="entry name" value="DEAD"/>
    <property type="match status" value="1"/>
</dbReference>
<evidence type="ECO:0000259" key="6">
    <source>
        <dbReference type="PROSITE" id="PS51194"/>
    </source>
</evidence>
<dbReference type="AlphaFoldDB" id="A0A379PP09"/>
<accession>A0A379PP09</accession>
<dbReference type="PANTHER" id="PTHR47961:SF10">
    <property type="entry name" value="ATP-DEPENDENT DNA HELICASE HEL308"/>
    <property type="match status" value="1"/>
</dbReference>
<keyword evidence="1" id="KW-0547">Nucleotide-binding</keyword>
<evidence type="ECO:0000259" key="5">
    <source>
        <dbReference type="PROSITE" id="PS51192"/>
    </source>
</evidence>
<evidence type="ECO:0000256" key="2">
    <source>
        <dbReference type="ARBA" id="ARBA00022801"/>
    </source>
</evidence>
<name>A0A379PP09_9MYCO</name>
<evidence type="ECO:0000256" key="3">
    <source>
        <dbReference type="ARBA" id="ARBA00022806"/>
    </source>
</evidence>
<protein>
    <submittedName>
        <fullName evidence="7">DEAD/DEAH box helicase</fullName>
    </submittedName>
</protein>
<proteinExistence type="predicted"/>
<evidence type="ECO:0000313" key="8">
    <source>
        <dbReference type="Proteomes" id="UP000254978"/>
    </source>
</evidence>
<dbReference type="InterPro" id="IPR001650">
    <property type="entry name" value="Helicase_C-like"/>
</dbReference>
<feature type="domain" description="Helicase ATP-binding" evidence="5">
    <location>
        <begin position="1"/>
        <end position="152"/>
    </location>
</feature>
<dbReference type="Pfam" id="PF00271">
    <property type="entry name" value="Helicase_C"/>
    <property type="match status" value="1"/>
</dbReference>
<dbReference type="GO" id="GO:0003676">
    <property type="term" value="F:nucleic acid binding"/>
    <property type="evidence" value="ECO:0007669"/>
    <property type="project" value="InterPro"/>
</dbReference>
<evidence type="ECO:0000256" key="4">
    <source>
        <dbReference type="ARBA" id="ARBA00022840"/>
    </source>
</evidence>
<dbReference type="Proteomes" id="UP000254978">
    <property type="component" value="Unassembled WGS sequence"/>
</dbReference>
<dbReference type="GO" id="GO:0004386">
    <property type="term" value="F:helicase activity"/>
    <property type="evidence" value="ECO:0007669"/>
    <property type="project" value="UniProtKB-KW"/>
</dbReference>
<dbReference type="SUPFAM" id="SSF52540">
    <property type="entry name" value="P-loop containing nucleoside triphosphate hydrolases"/>
    <property type="match status" value="1"/>
</dbReference>
<keyword evidence="4" id="KW-0067">ATP-binding</keyword>
<reference evidence="7 8" key="1">
    <citation type="submission" date="2018-06" db="EMBL/GenBank/DDBJ databases">
        <authorList>
            <consortium name="Pathogen Informatics"/>
            <person name="Doyle S."/>
        </authorList>
    </citation>
    <scope>NUCLEOTIDE SEQUENCE [LARGE SCALE GENOMIC DNA]</scope>
    <source>
        <strain evidence="7 8">NCTC10821</strain>
    </source>
</reference>
<keyword evidence="2" id="KW-0378">Hydrolase</keyword>
<dbReference type="GO" id="GO:0016787">
    <property type="term" value="F:hydrolase activity"/>
    <property type="evidence" value="ECO:0007669"/>
    <property type="project" value="UniProtKB-KW"/>
</dbReference>
<keyword evidence="3 7" id="KW-0347">Helicase</keyword>
<dbReference type="InterPro" id="IPR027417">
    <property type="entry name" value="P-loop_NTPase"/>
</dbReference>
<dbReference type="Gene3D" id="3.40.50.300">
    <property type="entry name" value="P-loop containing nucleotide triphosphate hydrolases"/>
    <property type="match status" value="2"/>
</dbReference>
<dbReference type="EMBL" id="UGQT01000004">
    <property type="protein sequence ID" value="SUE94919.1"/>
    <property type="molecule type" value="Genomic_DNA"/>
</dbReference>
<dbReference type="GO" id="GO:0005524">
    <property type="term" value="F:ATP binding"/>
    <property type="evidence" value="ECO:0007669"/>
    <property type="project" value="UniProtKB-KW"/>
</dbReference>
<organism evidence="7 8">
    <name type="scientific">Mycolicibacterium tokaiense</name>
    <dbReference type="NCBI Taxonomy" id="39695"/>
    <lineage>
        <taxon>Bacteria</taxon>
        <taxon>Bacillati</taxon>
        <taxon>Actinomycetota</taxon>
        <taxon>Actinomycetes</taxon>
        <taxon>Mycobacteriales</taxon>
        <taxon>Mycobacteriaceae</taxon>
        <taxon>Mycolicibacterium</taxon>
    </lineage>
</organism>
<sequence length="709" mass="76431">MIGELAAIKAAATRGRTVFLLPMKALVNDKYEQFTRVYGPLGIKTLRATGDYSDQVSEFQRGQYDFALLTYEKLTHLALANPHILDSVSVVVIDEAQTLTDRSRGSNLEFLMTLLNNRRGLVGSPQILTLSAVVGDLGGLDRWIGGDHLHSTARPVELREGVIGRSGALQFVAADGSEGSIATFIQPLHHEGSRSIVIPLVKRLVDEGKKVIVFRETKGEVARCAVYLSTALGLPTATSVLEAMSSGEVSASTETLRRTLSQGVALHTADLDRTERQAIETAFRDPDSGLNVIVGTTTLAMGVNTPAEAVVIVGLTHPGPTPTPYTVAEYKNMVGRAGRLGFSTNGESYLIPNDTLGTANAWRNYVHGDLEPLRSQLVPDGDPRTLMLRVVAQFHGESGQSVTEDDVIDFLDSSLAAQQAREGGDQQWTRDQLGYGFDQLVNARLLEADADGYRLTSLGRFAGESGVHVDSIIRLSAALNGIDIAGLKSTTIIAAAQLTVEVDGMYMPVNGRRNSPEPQIWTNVLVQQQVDRLPLRALHQTAPDTAAISRRTKKAAAAIFFINGIEMSVLERNLNQHVWNRPAMAGVVRTVADRTRDLLPAVGAVLAELYPDDASEVRALVGRTITRLEFGIPPDLIDIAQLDLGHNRQQLLALKNAGLTDLQEVVDADLETLSKVVGGAKAAETLQASCRAAIEQRATTGIDLAPPME</sequence>
<dbReference type="PANTHER" id="PTHR47961">
    <property type="entry name" value="DNA POLYMERASE THETA, PUTATIVE (AFU_ORTHOLOGUE AFUA_1G05260)-RELATED"/>
    <property type="match status" value="1"/>
</dbReference>
<dbReference type="SMART" id="SM00490">
    <property type="entry name" value="HELICc"/>
    <property type="match status" value="1"/>
</dbReference>
<evidence type="ECO:0000256" key="1">
    <source>
        <dbReference type="ARBA" id="ARBA00022741"/>
    </source>
</evidence>
<dbReference type="PROSITE" id="PS51194">
    <property type="entry name" value="HELICASE_CTER"/>
    <property type="match status" value="1"/>
</dbReference>
<dbReference type="InterPro" id="IPR050474">
    <property type="entry name" value="Hel308_SKI2-like"/>
</dbReference>
<dbReference type="PROSITE" id="PS51192">
    <property type="entry name" value="HELICASE_ATP_BIND_1"/>
    <property type="match status" value="1"/>
</dbReference>
<evidence type="ECO:0000313" key="7">
    <source>
        <dbReference type="EMBL" id="SUE94919.1"/>
    </source>
</evidence>
<gene>
    <name evidence="7" type="ORF">NCTC10821_06218</name>
</gene>
<dbReference type="InterPro" id="IPR011545">
    <property type="entry name" value="DEAD/DEAH_box_helicase_dom"/>
</dbReference>
<feature type="domain" description="Helicase C-terminal" evidence="6">
    <location>
        <begin position="196"/>
        <end position="392"/>
    </location>
</feature>
<keyword evidence="8" id="KW-1185">Reference proteome</keyword>
<dbReference type="InterPro" id="IPR014001">
    <property type="entry name" value="Helicase_ATP-bd"/>
</dbReference>